<keyword evidence="13 17" id="KW-1133">Transmembrane helix</keyword>
<evidence type="ECO:0000256" key="1">
    <source>
        <dbReference type="ARBA" id="ARBA00004166"/>
    </source>
</evidence>
<dbReference type="SUPFAM" id="SSF81660">
    <property type="entry name" value="Metal cation-transporting ATPase, ATP-binding domain N"/>
    <property type="match status" value="1"/>
</dbReference>
<evidence type="ECO:0000256" key="17">
    <source>
        <dbReference type="RuleBase" id="RU362081"/>
    </source>
</evidence>
<keyword evidence="15" id="KW-0406">Ion transport</keyword>
<feature type="transmembrane region" description="Helical" evidence="17">
    <location>
        <begin position="1136"/>
        <end position="1161"/>
    </location>
</feature>
<keyword evidence="7" id="KW-0677">Repeat</keyword>
<keyword evidence="14" id="KW-0186">Copper</keyword>
<dbReference type="PRINTS" id="PR00119">
    <property type="entry name" value="CATATPASE"/>
</dbReference>
<comment type="caution">
    <text evidence="19">The sequence shown here is derived from an EMBL/GenBank/DDBJ whole genome shotgun (WGS) entry which is preliminary data.</text>
</comment>
<feature type="transmembrane region" description="Helical" evidence="17">
    <location>
        <begin position="1167"/>
        <end position="1187"/>
    </location>
</feature>
<evidence type="ECO:0000256" key="6">
    <source>
        <dbReference type="ARBA" id="ARBA00022723"/>
    </source>
</evidence>
<dbReference type="NCBIfam" id="TIGR01494">
    <property type="entry name" value="ATPase_P-type"/>
    <property type="match status" value="2"/>
</dbReference>
<dbReference type="InterPro" id="IPR027256">
    <property type="entry name" value="P-typ_ATPase_IB"/>
</dbReference>
<keyword evidence="9" id="KW-0187">Copper transport</keyword>
<dbReference type="InterPro" id="IPR017969">
    <property type="entry name" value="Heavy-metal-associated_CS"/>
</dbReference>
<dbReference type="PROSITE" id="PS50846">
    <property type="entry name" value="HMA_2"/>
    <property type="match status" value="4"/>
</dbReference>
<feature type="transmembrane region" description="Helical" evidence="17">
    <location>
        <begin position="742"/>
        <end position="765"/>
    </location>
</feature>
<dbReference type="InterPro" id="IPR008250">
    <property type="entry name" value="ATPase_P-typ_transduc_dom_A_sf"/>
</dbReference>
<dbReference type="GO" id="GO:0060003">
    <property type="term" value="P:copper ion export"/>
    <property type="evidence" value="ECO:0007669"/>
    <property type="project" value="TreeGrafter"/>
</dbReference>
<accession>A0AAW2GE56</accession>
<dbReference type="InterPro" id="IPR001757">
    <property type="entry name" value="P_typ_ATPase"/>
</dbReference>
<dbReference type="InterPro" id="IPR059000">
    <property type="entry name" value="ATPase_P-type_domA"/>
</dbReference>
<dbReference type="InterPro" id="IPR023299">
    <property type="entry name" value="ATPase_P-typ_cyto_dom_N"/>
</dbReference>
<dbReference type="FunFam" id="3.40.50.1000:FF:000031">
    <property type="entry name" value="Probable copper-transporting ATPase HMA5"/>
    <property type="match status" value="1"/>
</dbReference>
<keyword evidence="12" id="KW-1278">Translocase</keyword>
<feature type="transmembrane region" description="Helical" evidence="17">
    <location>
        <begin position="697"/>
        <end position="721"/>
    </location>
</feature>
<dbReference type="NCBIfam" id="TIGR00003">
    <property type="entry name" value="copper ion binding protein"/>
    <property type="match status" value="4"/>
</dbReference>
<evidence type="ECO:0000256" key="10">
    <source>
        <dbReference type="ARBA" id="ARBA00022840"/>
    </source>
</evidence>
<evidence type="ECO:0000256" key="2">
    <source>
        <dbReference type="ARBA" id="ARBA00006024"/>
    </source>
</evidence>
<evidence type="ECO:0000256" key="12">
    <source>
        <dbReference type="ARBA" id="ARBA00022967"/>
    </source>
</evidence>
<dbReference type="SFLD" id="SFLDS00003">
    <property type="entry name" value="Haloacid_Dehalogenase"/>
    <property type="match status" value="1"/>
</dbReference>
<dbReference type="CDD" id="cd00371">
    <property type="entry name" value="HMA"/>
    <property type="match status" value="4"/>
</dbReference>
<dbReference type="PROSITE" id="PS01047">
    <property type="entry name" value="HMA_1"/>
    <property type="match status" value="3"/>
</dbReference>
<dbReference type="InterPro" id="IPR023214">
    <property type="entry name" value="HAD_sf"/>
</dbReference>
<dbReference type="InterPro" id="IPR006122">
    <property type="entry name" value="HMA_Cu_ion-bd"/>
</dbReference>
<evidence type="ECO:0000256" key="5">
    <source>
        <dbReference type="ARBA" id="ARBA00022692"/>
    </source>
</evidence>
<dbReference type="Pfam" id="PF00122">
    <property type="entry name" value="E1-E2_ATPase"/>
    <property type="match status" value="1"/>
</dbReference>
<keyword evidence="8 17" id="KW-0547">Nucleotide-binding</keyword>
<feature type="transmembrane region" description="Helical" evidence="17">
    <location>
        <begin position="427"/>
        <end position="451"/>
    </location>
</feature>
<dbReference type="InterPro" id="IPR018303">
    <property type="entry name" value="ATPase_P-typ_P_site"/>
</dbReference>
<dbReference type="PANTHER" id="PTHR43520">
    <property type="entry name" value="ATP7, ISOFORM B"/>
    <property type="match status" value="1"/>
</dbReference>
<dbReference type="GO" id="GO:0015677">
    <property type="term" value="P:copper ion import"/>
    <property type="evidence" value="ECO:0007669"/>
    <property type="project" value="TreeGrafter"/>
</dbReference>
<keyword evidence="11" id="KW-0460">Magnesium</keyword>
<dbReference type="PANTHER" id="PTHR43520:SF8">
    <property type="entry name" value="P-TYPE CU(+) TRANSPORTER"/>
    <property type="match status" value="1"/>
</dbReference>
<feature type="domain" description="HMA" evidence="18">
    <location>
        <begin position="336"/>
        <end position="402"/>
    </location>
</feature>
<dbReference type="Pfam" id="PF00403">
    <property type="entry name" value="HMA"/>
    <property type="match status" value="4"/>
</dbReference>
<dbReference type="GO" id="GO:0043682">
    <property type="term" value="F:P-type divalent copper transporter activity"/>
    <property type="evidence" value="ECO:0007669"/>
    <property type="project" value="TreeGrafter"/>
</dbReference>
<dbReference type="GO" id="GO:0140581">
    <property type="term" value="F:P-type monovalent copper transporter activity"/>
    <property type="evidence" value="ECO:0007669"/>
    <property type="project" value="UniProtKB-EC"/>
</dbReference>
<evidence type="ECO:0000259" key="18">
    <source>
        <dbReference type="PROSITE" id="PS50846"/>
    </source>
</evidence>
<dbReference type="SUPFAM" id="SSF55008">
    <property type="entry name" value="HMA, heavy metal-associated domain"/>
    <property type="match status" value="4"/>
</dbReference>
<dbReference type="Gene3D" id="3.40.1110.10">
    <property type="entry name" value="Calcium-transporting ATPase, cytoplasmic domain N"/>
    <property type="match status" value="1"/>
</dbReference>
<keyword evidence="4" id="KW-0813">Transport</keyword>
<keyword evidence="10 17" id="KW-0067">ATP-binding</keyword>
<dbReference type="InterPro" id="IPR044492">
    <property type="entry name" value="P_typ_ATPase_HD_dom"/>
</dbReference>
<dbReference type="NCBIfam" id="TIGR01525">
    <property type="entry name" value="ATPase-IB_hvy"/>
    <property type="match status" value="1"/>
</dbReference>
<dbReference type="FunFam" id="2.70.150.10:FF:000002">
    <property type="entry name" value="Copper-transporting ATPase 1, putative"/>
    <property type="match status" value="1"/>
</dbReference>
<evidence type="ECO:0000313" key="20">
    <source>
        <dbReference type="Proteomes" id="UP001430953"/>
    </source>
</evidence>
<dbReference type="PRINTS" id="PR00942">
    <property type="entry name" value="CUATPASEI"/>
</dbReference>
<dbReference type="InterPro" id="IPR036163">
    <property type="entry name" value="HMA_dom_sf"/>
</dbReference>
<dbReference type="GO" id="GO:0005507">
    <property type="term" value="F:copper ion binding"/>
    <property type="evidence" value="ECO:0007669"/>
    <property type="project" value="InterPro"/>
</dbReference>
<evidence type="ECO:0000256" key="4">
    <source>
        <dbReference type="ARBA" id="ARBA00022448"/>
    </source>
</evidence>
<keyword evidence="6 17" id="KW-0479">Metal-binding</keyword>
<evidence type="ECO:0000256" key="16">
    <source>
        <dbReference type="ARBA" id="ARBA00023136"/>
    </source>
</evidence>
<dbReference type="PROSITE" id="PS00154">
    <property type="entry name" value="ATPASE_E1_E2"/>
    <property type="match status" value="1"/>
</dbReference>
<dbReference type="SFLD" id="SFLDG00002">
    <property type="entry name" value="C1.7:_P-type_atpase_like"/>
    <property type="match status" value="1"/>
</dbReference>
<sequence length="1284" mass="141017">MTKFRGPLVHRMKLNYRNLRDITTANDMDRSISYESVRLLGDGDDDTDYEGTTHLVRVPRASRQPSEEISTVKIDIDGMTCQNCVRNIEEMLGERPDVVNVRVVLEERAGYIKYKRQETTPQELAEAIEDMGFTATLPTSSKAENNPLIPSITTCNIHVDGMTCESCVKNITDGLSEKPGIKNVNVSLKGKEAKVSYSNEEITVDQIIMYIEDMGFNANIKKAKDKASQLDSVIIKKKKPEKKELVLQANGAGDVKEQLSKCFLHITGMTCASCVAAIEKHCKKLYGVNSILVALMAAKAEVTYDPDKIRAADIASSISELGFPTTLIEESGSGEGEIELKILGMTCASCVNKIESSVKKLPGMRSALVALATQRGKFKYDVEKTGVRDIVECINKLGFTASLFSNRDKENRDYLDQKEEIRKWRTAFLVSLIFGVPCMVTMTYFMLNMSFGNKTHEEMCCIVPGLSWENLLLLVFSTPVQFFGGWHFYVQAYKALRHGSTNMDVLISMTTTISYLYSIAVLTAAMIMQENVSPQTFFDTPPMLLVFISLGRWLEHVAKGKTSEALSKLLSLKATDAVLVSLGPNNEILSERLISIDLVQRGDILKVVQGAKVPVDGRVLSGQSTCDESLITGESMPVPKKKDSVVIGGSINQNGPLLVTATHTGEHTTLAQIVRLVEEAQTNKAPIQQLADKIAGYFIPLVIVVSVVTLVIWIIVGYMNIEQLPILHNDQINKHGMNREEIIFQYAFRSALAVLAIACPCALGLATPTAVMVGTGVGALNGILIKGAEPLENAHKVKCIVFDKTGTLTHGTPIVTKINLFVEERICSLGKMLLVVGTAEINSEHPIASAIVRYVKETIGSTTRGQCTNFQAVAGCGLKCKVSHLNTALFETLKSEKFVNYMNQANDSLIGTYNLNNVPIHKEPIVKVVHEKQKLDLQLLLNPDARVDVNYDDMYEVCIGNREWMRRNAINIPQEVDMRMVNEEDLGHTAVLVAINNTLVAMISVADTVKPEAHLAVYTLKKMGMQVILLTGDNRKTAASIARQVGISRVFAEVLPSHKVAKIQRLQEQGFRVAMVGDGVNDSPALAQSDVGIAIASGTDVAVEAADVVLMRNDLLDVIACLDLSRKTVRRIRLNFLFASIYNLLGIPIAAGVFSSFGFFLQPWMSSAAMALSSVSVVGSSLLLKLYRKPTKATLETPEYLAAMHAHSTARMIDSDTISLHRGLDDSIMPVMNRSASTLSRIFGKSKLEVEGHLLGEEVDEIDLAVDFSNYRKNVKNLTDITSV</sequence>
<dbReference type="CDD" id="cd02094">
    <property type="entry name" value="P-type_ATPase_Cu-like"/>
    <property type="match status" value="1"/>
</dbReference>
<dbReference type="SFLD" id="SFLDF00027">
    <property type="entry name" value="p-type_atpase"/>
    <property type="match status" value="1"/>
</dbReference>
<proteinExistence type="inferred from homology"/>
<evidence type="ECO:0000256" key="11">
    <source>
        <dbReference type="ARBA" id="ARBA00022842"/>
    </source>
</evidence>
<feature type="domain" description="HMA" evidence="18">
    <location>
        <begin position="153"/>
        <end position="219"/>
    </location>
</feature>
<reference evidence="19 20" key="1">
    <citation type="submission" date="2023-03" db="EMBL/GenBank/DDBJ databases">
        <title>High recombination rates correlate with genetic variation in Cardiocondyla obscurior ants.</title>
        <authorList>
            <person name="Errbii M."/>
        </authorList>
    </citation>
    <scope>NUCLEOTIDE SEQUENCE [LARGE SCALE GENOMIC DNA]</scope>
    <source>
        <strain evidence="19">Alpha-2009</strain>
        <tissue evidence="19">Whole body</tissue>
    </source>
</reference>
<dbReference type="FunFam" id="3.30.70.100:FF:000001">
    <property type="entry name" value="ATPase copper transporting beta"/>
    <property type="match status" value="4"/>
</dbReference>
<feature type="domain" description="HMA" evidence="18">
    <location>
        <begin position="70"/>
        <end position="136"/>
    </location>
</feature>
<dbReference type="InterPro" id="IPR023298">
    <property type="entry name" value="ATPase_P-typ_TM_dom_sf"/>
</dbReference>
<dbReference type="FunFam" id="3.40.1110.10:FF:000023">
    <property type="entry name" value="Copper-transporting ATPase 1, putative"/>
    <property type="match status" value="1"/>
</dbReference>
<dbReference type="SUPFAM" id="SSF81665">
    <property type="entry name" value="Calcium ATPase, transmembrane domain M"/>
    <property type="match status" value="1"/>
</dbReference>
<evidence type="ECO:0000256" key="9">
    <source>
        <dbReference type="ARBA" id="ARBA00022796"/>
    </source>
</evidence>
<dbReference type="Gene3D" id="3.40.50.1000">
    <property type="entry name" value="HAD superfamily/HAD-like"/>
    <property type="match status" value="1"/>
</dbReference>
<name>A0AAW2GE56_9HYME</name>
<dbReference type="Proteomes" id="UP001430953">
    <property type="component" value="Unassembled WGS sequence"/>
</dbReference>
<dbReference type="InterPro" id="IPR006121">
    <property type="entry name" value="HMA_dom"/>
</dbReference>
<dbReference type="EC" id="7.2.2.8" evidence="3"/>
<evidence type="ECO:0000256" key="7">
    <source>
        <dbReference type="ARBA" id="ARBA00022737"/>
    </source>
</evidence>
<evidence type="ECO:0000256" key="3">
    <source>
        <dbReference type="ARBA" id="ARBA00012517"/>
    </source>
</evidence>
<dbReference type="Gene3D" id="2.70.150.10">
    <property type="entry name" value="Calcium-transporting ATPase, cytoplasmic transduction domain A"/>
    <property type="match status" value="1"/>
</dbReference>
<evidence type="ECO:0000313" key="19">
    <source>
        <dbReference type="EMBL" id="KAL0126486.1"/>
    </source>
</evidence>
<dbReference type="SUPFAM" id="SSF81653">
    <property type="entry name" value="Calcium ATPase, transduction domain A"/>
    <property type="match status" value="1"/>
</dbReference>
<dbReference type="GO" id="GO:0016887">
    <property type="term" value="F:ATP hydrolysis activity"/>
    <property type="evidence" value="ECO:0007669"/>
    <property type="project" value="InterPro"/>
</dbReference>
<evidence type="ECO:0000256" key="15">
    <source>
        <dbReference type="ARBA" id="ARBA00023065"/>
    </source>
</evidence>
<keyword evidence="20" id="KW-1185">Reference proteome</keyword>
<protein>
    <recommendedName>
        <fullName evidence="3">P-type Cu(+) transporter</fullName>
        <ecNumber evidence="3">7.2.2.8</ecNumber>
    </recommendedName>
</protein>
<gene>
    <name evidence="19" type="ORF">PUN28_005089</name>
</gene>
<dbReference type="InterPro" id="IPR036412">
    <property type="entry name" value="HAD-like_sf"/>
</dbReference>
<dbReference type="GO" id="GO:0005802">
    <property type="term" value="C:trans-Golgi network"/>
    <property type="evidence" value="ECO:0007669"/>
    <property type="project" value="UniProtKB-ARBA"/>
</dbReference>
<feature type="transmembrane region" description="Helical" evidence="17">
    <location>
        <begin position="471"/>
        <end position="493"/>
    </location>
</feature>
<dbReference type="GO" id="GO:0005524">
    <property type="term" value="F:ATP binding"/>
    <property type="evidence" value="ECO:0007669"/>
    <property type="project" value="UniProtKB-UniRule"/>
</dbReference>
<dbReference type="Pfam" id="PF00702">
    <property type="entry name" value="Hydrolase"/>
    <property type="match status" value="1"/>
</dbReference>
<comment type="subcellular location">
    <subcellularLocation>
        <location evidence="1">Golgi apparatus</location>
        <location evidence="1">trans-Golgi network membrane</location>
        <topology evidence="1">Multi-pass membrane protein</topology>
    </subcellularLocation>
    <subcellularLocation>
        <location evidence="17">Membrane</location>
    </subcellularLocation>
</comment>
<evidence type="ECO:0000256" key="8">
    <source>
        <dbReference type="ARBA" id="ARBA00022741"/>
    </source>
</evidence>
<organism evidence="19 20">
    <name type="scientific">Cardiocondyla obscurior</name>
    <dbReference type="NCBI Taxonomy" id="286306"/>
    <lineage>
        <taxon>Eukaryota</taxon>
        <taxon>Metazoa</taxon>
        <taxon>Ecdysozoa</taxon>
        <taxon>Arthropoda</taxon>
        <taxon>Hexapoda</taxon>
        <taxon>Insecta</taxon>
        <taxon>Pterygota</taxon>
        <taxon>Neoptera</taxon>
        <taxon>Endopterygota</taxon>
        <taxon>Hymenoptera</taxon>
        <taxon>Apocrita</taxon>
        <taxon>Aculeata</taxon>
        <taxon>Formicoidea</taxon>
        <taxon>Formicidae</taxon>
        <taxon>Myrmicinae</taxon>
        <taxon>Cardiocondyla</taxon>
    </lineage>
</organism>
<keyword evidence="16 17" id="KW-0472">Membrane</keyword>
<feature type="domain" description="HMA" evidence="18">
    <location>
        <begin position="260"/>
        <end position="326"/>
    </location>
</feature>
<evidence type="ECO:0000256" key="14">
    <source>
        <dbReference type="ARBA" id="ARBA00023008"/>
    </source>
</evidence>
<evidence type="ECO:0000256" key="13">
    <source>
        <dbReference type="ARBA" id="ARBA00022989"/>
    </source>
</evidence>
<comment type="similarity">
    <text evidence="2 17">Belongs to the cation transport ATPase (P-type) (TC 3.A.3) family. Type IB subfamily.</text>
</comment>
<dbReference type="Gene3D" id="3.30.70.100">
    <property type="match status" value="4"/>
</dbReference>
<feature type="transmembrane region" description="Helical" evidence="17">
    <location>
        <begin position="505"/>
        <end position="528"/>
    </location>
</feature>
<dbReference type="SUPFAM" id="SSF56784">
    <property type="entry name" value="HAD-like"/>
    <property type="match status" value="1"/>
</dbReference>
<keyword evidence="5 17" id="KW-0812">Transmembrane</keyword>
<dbReference type="GO" id="GO:0006878">
    <property type="term" value="P:intracellular copper ion homeostasis"/>
    <property type="evidence" value="ECO:0007669"/>
    <property type="project" value="TreeGrafter"/>
</dbReference>
<dbReference type="EMBL" id="JADYXP020000004">
    <property type="protein sequence ID" value="KAL0126486.1"/>
    <property type="molecule type" value="Genomic_DNA"/>
</dbReference>
<dbReference type="GO" id="GO:0005886">
    <property type="term" value="C:plasma membrane"/>
    <property type="evidence" value="ECO:0007669"/>
    <property type="project" value="TreeGrafter"/>
</dbReference>